<feature type="compositionally biased region" description="Basic and acidic residues" evidence="1">
    <location>
        <begin position="361"/>
        <end position="371"/>
    </location>
</feature>
<dbReference type="HOGENOM" id="CLU_021255_2_0_1"/>
<dbReference type="SUPFAM" id="SSF52833">
    <property type="entry name" value="Thioredoxin-like"/>
    <property type="match status" value="1"/>
</dbReference>
<dbReference type="CDD" id="cd01767">
    <property type="entry name" value="UBX"/>
    <property type="match status" value="1"/>
</dbReference>
<accession>A0A072P175</accession>
<dbReference type="InterPro" id="IPR050730">
    <property type="entry name" value="UBX_domain-protein"/>
</dbReference>
<dbReference type="Pfam" id="PF00789">
    <property type="entry name" value="UBX"/>
    <property type="match status" value="1"/>
</dbReference>
<evidence type="ECO:0000313" key="3">
    <source>
        <dbReference type="EMBL" id="KEF53864.1"/>
    </source>
</evidence>
<evidence type="ECO:0000259" key="2">
    <source>
        <dbReference type="PROSITE" id="PS50033"/>
    </source>
</evidence>
<dbReference type="CDD" id="cd02958">
    <property type="entry name" value="UAS"/>
    <property type="match status" value="1"/>
</dbReference>
<dbReference type="Gene3D" id="3.40.30.10">
    <property type="entry name" value="Glutaredoxin"/>
    <property type="match status" value="1"/>
</dbReference>
<dbReference type="Pfam" id="PF14555">
    <property type="entry name" value="UBA_4"/>
    <property type="match status" value="1"/>
</dbReference>
<comment type="caution">
    <text evidence="3">The sequence shown here is derived from an EMBL/GenBank/DDBJ whole genome shotgun (WGS) entry which is preliminary data.</text>
</comment>
<keyword evidence="4" id="KW-1185">Reference proteome</keyword>
<dbReference type="PROSITE" id="PS50033">
    <property type="entry name" value="UBX"/>
    <property type="match status" value="1"/>
</dbReference>
<dbReference type="Pfam" id="PF13899">
    <property type="entry name" value="Thioredoxin_7"/>
    <property type="match status" value="1"/>
</dbReference>
<feature type="compositionally biased region" description="Low complexity" evidence="1">
    <location>
        <begin position="50"/>
        <end position="64"/>
    </location>
</feature>
<gene>
    <name evidence="3" type="ORF">A1O9_10266</name>
</gene>
<feature type="region of interest" description="Disordered" evidence="1">
    <location>
        <begin position="177"/>
        <end position="216"/>
    </location>
</feature>
<dbReference type="InterPro" id="IPR001012">
    <property type="entry name" value="UBX_dom"/>
</dbReference>
<dbReference type="Gene3D" id="3.10.20.90">
    <property type="entry name" value="Phosphatidylinositol 3-kinase Catalytic Subunit, Chain A, domain 1"/>
    <property type="match status" value="1"/>
</dbReference>
<feature type="compositionally biased region" description="Polar residues" evidence="1">
    <location>
        <begin position="196"/>
        <end position="216"/>
    </location>
</feature>
<dbReference type="GO" id="GO:0005634">
    <property type="term" value="C:nucleus"/>
    <property type="evidence" value="ECO:0007669"/>
    <property type="project" value="TreeGrafter"/>
</dbReference>
<dbReference type="PROSITE" id="PS50330">
    <property type="entry name" value="UIM"/>
    <property type="match status" value="1"/>
</dbReference>
<dbReference type="SUPFAM" id="SSF54236">
    <property type="entry name" value="Ubiquitin-like"/>
    <property type="match status" value="1"/>
</dbReference>
<evidence type="ECO:0000313" key="4">
    <source>
        <dbReference type="Proteomes" id="UP000027920"/>
    </source>
</evidence>
<dbReference type="VEuPathDB" id="FungiDB:A1O9_10266"/>
<name>A0A072P175_9EURO</name>
<dbReference type="InterPro" id="IPR036249">
    <property type="entry name" value="Thioredoxin-like_sf"/>
</dbReference>
<feature type="domain" description="UBX" evidence="2">
    <location>
        <begin position="455"/>
        <end position="531"/>
    </location>
</feature>
<dbReference type="AlphaFoldDB" id="A0A072P175"/>
<dbReference type="SUPFAM" id="SSF46934">
    <property type="entry name" value="UBA-like"/>
    <property type="match status" value="1"/>
</dbReference>
<evidence type="ECO:0000256" key="1">
    <source>
        <dbReference type="SAM" id="MobiDB-lite"/>
    </source>
</evidence>
<proteinExistence type="predicted"/>
<sequence>MDEAEAIATLLAVTGTTPELARQYVQLADGDANQAVQLFFENGGVDLTGSSSSQPPAASTSLQSGHVHDPINLDDDELIADDNDPEARDYPRDPDRSRPSAPAAAPAQFEDDEAMARRLQQEMYSEPGGDEPLRAPIARQSETLVGAGDSLPMTEAGYDAAVEARMRAFQNRQNRARAGIFNQQQPSSIWERDGDPSSNPLSESTGGASEASQRNNRLARLFQPPWELMYKGEWEDARDEGKEQKKWLLVDIQDPSIFDCQALNRDLWKNEGIVETVKENFVFLQYNKDDPRASQYVQYYFQAYESQDMYPHVAIVDPRTGEQIKLWTRKIPPPPEFLMQLHEFLDRYSLDNSARNPVAKRKSEAKKEKPIDQLTEDEMLQRALQASLTSQSQELKSPEIEDPDDLTRSVGDVRGTNPFTLADTMEVDGAKPSEGRGLSDAGQVSFTQPHAEPAAGPGITRVQIRHPAGRIVRRFAESDPVQRIYDFLKTEPLDGKEGADFELISMGKNLDDVRQETVESAGLKNGTVMVEFLD</sequence>
<feature type="region of interest" description="Disordered" evidence="1">
    <location>
        <begin position="355"/>
        <end position="419"/>
    </location>
</feature>
<dbReference type="STRING" id="1182545.A0A072P175"/>
<dbReference type="GO" id="GO:0043130">
    <property type="term" value="F:ubiquitin binding"/>
    <property type="evidence" value="ECO:0007669"/>
    <property type="project" value="TreeGrafter"/>
</dbReference>
<dbReference type="GeneID" id="25285170"/>
<reference evidence="3 4" key="1">
    <citation type="submission" date="2013-03" db="EMBL/GenBank/DDBJ databases">
        <title>The Genome Sequence of Exophiala aquamarina CBS 119918.</title>
        <authorList>
            <consortium name="The Broad Institute Genomics Platform"/>
            <person name="Cuomo C."/>
            <person name="de Hoog S."/>
            <person name="Gorbushina A."/>
            <person name="Walker B."/>
            <person name="Young S.K."/>
            <person name="Zeng Q."/>
            <person name="Gargeya S."/>
            <person name="Fitzgerald M."/>
            <person name="Haas B."/>
            <person name="Abouelleil A."/>
            <person name="Allen A.W."/>
            <person name="Alvarado L."/>
            <person name="Arachchi H.M."/>
            <person name="Berlin A.M."/>
            <person name="Chapman S.B."/>
            <person name="Gainer-Dewar J."/>
            <person name="Goldberg J."/>
            <person name="Griggs A."/>
            <person name="Gujja S."/>
            <person name="Hansen M."/>
            <person name="Howarth C."/>
            <person name="Imamovic A."/>
            <person name="Ireland A."/>
            <person name="Larimer J."/>
            <person name="McCowan C."/>
            <person name="Murphy C."/>
            <person name="Pearson M."/>
            <person name="Poon T.W."/>
            <person name="Priest M."/>
            <person name="Roberts A."/>
            <person name="Saif S."/>
            <person name="Shea T."/>
            <person name="Sisk P."/>
            <person name="Sykes S."/>
            <person name="Wortman J."/>
            <person name="Nusbaum C."/>
            <person name="Birren B."/>
        </authorList>
    </citation>
    <scope>NUCLEOTIDE SEQUENCE [LARGE SCALE GENOMIC DNA]</scope>
    <source>
        <strain evidence="3 4">CBS 119918</strain>
    </source>
</reference>
<feature type="compositionally biased region" description="Acidic residues" evidence="1">
    <location>
        <begin position="72"/>
        <end position="84"/>
    </location>
</feature>
<feature type="compositionally biased region" description="Polar residues" evidence="1">
    <location>
        <begin position="384"/>
        <end position="395"/>
    </location>
</feature>
<dbReference type="PANTHER" id="PTHR23322">
    <property type="entry name" value="FAS-ASSOCIATED PROTEIN"/>
    <property type="match status" value="1"/>
</dbReference>
<dbReference type="Gene3D" id="1.10.8.10">
    <property type="entry name" value="DNA helicase RuvA subunit, C-terminal domain"/>
    <property type="match status" value="1"/>
</dbReference>
<dbReference type="SMART" id="SM00594">
    <property type="entry name" value="UAS"/>
    <property type="match status" value="1"/>
</dbReference>
<feature type="region of interest" description="Disordered" evidence="1">
    <location>
        <begin position="44"/>
        <end position="110"/>
    </location>
</feature>
<protein>
    <recommendedName>
        <fullName evidence="2">UBX domain-containing protein</fullName>
    </recommendedName>
</protein>
<feature type="compositionally biased region" description="Basic and acidic residues" evidence="1">
    <location>
        <begin position="85"/>
        <end position="98"/>
    </location>
</feature>
<dbReference type="InterPro" id="IPR006577">
    <property type="entry name" value="UAS"/>
</dbReference>
<dbReference type="GO" id="GO:0043161">
    <property type="term" value="P:proteasome-mediated ubiquitin-dependent protein catabolic process"/>
    <property type="evidence" value="ECO:0007669"/>
    <property type="project" value="TreeGrafter"/>
</dbReference>
<dbReference type="Proteomes" id="UP000027920">
    <property type="component" value="Unassembled WGS sequence"/>
</dbReference>
<dbReference type="RefSeq" id="XP_013256454.1">
    <property type="nucleotide sequence ID" value="XM_013401000.1"/>
</dbReference>
<dbReference type="OrthoDB" id="270602at2759"/>
<dbReference type="InterPro" id="IPR009060">
    <property type="entry name" value="UBA-like_sf"/>
</dbReference>
<dbReference type="EMBL" id="AMGV01000012">
    <property type="protein sequence ID" value="KEF53864.1"/>
    <property type="molecule type" value="Genomic_DNA"/>
</dbReference>
<dbReference type="InterPro" id="IPR003903">
    <property type="entry name" value="UIM_dom"/>
</dbReference>
<dbReference type="PANTHER" id="PTHR23322:SF6">
    <property type="entry name" value="UBX DOMAIN-CONTAINING PROTEIN 7"/>
    <property type="match status" value="1"/>
</dbReference>
<dbReference type="InterPro" id="IPR029071">
    <property type="entry name" value="Ubiquitin-like_domsf"/>
</dbReference>
<organism evidence="3 4">
    <name type="scientific">Exophiala aquamarina CBS 119918</name>
    <dbReference type="NCBI Taxonomy" id="1182545"/>
    <lineage>
        <taxon>Eukaryota</taxon>
        <taxon>Fungi</taxon>
        <taxon>Dikarya</taxon>
        <taxon>Ascomycota</taxon>
        <taxon>Pezizomycotina</taxon>
        <taxon>Eurotiomycetes</taxon>
        <taxon>Chaetothyriomycetidae</taxon>
        <taxon>Chaetothyriales</taxon>
        <taxon>Herpotrichiellaceae</taxon>
        <taxon>Exophiala</taxon>
    </lineage>
</organism>